<dbReference type="PANTHER" id="PTHR30055">
    <property type="entry name" value="HTH-TYPE TRANSCRIPTIONAL REGULATOR RUTR"/>
    <property type="match status" value="1"/>
</dbReference>
<dbReference type="PANTHER" id="PTHR30055:SF234">
    <property type="entry name" value="HTH-TYPE TRANSCRIPTIONAL REGULATOR BETI"/>
    <property type="match status" value="1"/>
</dbReference>
<dbReference type="InterPro" id="IPR001647">
    <property type="entry name" value="HTH_TetR"/>
</dbReference>
<dbReference type="GO" id="GO:0003700">
    <property type="term" value="F:DNA-binding transcription factor activity"/>
    <property type="evidence" value="ECO:0007669"/>
    <property type="project" value="TreeGrafter"/>
</dbReference>
<dbReference type="InterPro" id="IPR023772">
    <property type="entry name" value="DNA-bd_HTH_TetR-type_CS"/>
</dbReference>
<dbReference type="AlphaFoldDB" id="A0A2X4WX17"/>
<dbReference type="PROSITE" id="PS01081">
    <property type="entry name" value="HTH_TETR_1"/>
    <property type="match status" value="1"/>
</dbReference>
<dbReference type="EMBL" id="LS483468">
    <property type="protein sequence ID" value="SQI28644.1"/>
    <property type="molecule type" value="Genomic_DNA"/>
</dbReference>
<dbReference type="RefSeq" id="WP_072698784.1">
    <property type="nucleotide sequence ID" value="NZ_JAFBBL010000001.1"/>
</dbReference>
<dbReference type="PROSITE" id="PS50977">
    <property type="entry name" value="HTH_TETR_2"/>
    <property type="match status" value="1"/>
</dbReference>
<organism evidence="6 7">
    <name type="scientific">Rhodococcus coprophilus</name>
    <dbReference type="NCBI Taxonomy" id="38310"/>
    <lineage>
        <taxon>Bacteria</taxon>
        <taxon>Bacillati</taxon>
        <taxon>Actinomycetota</taxon>
        <taxon>Actinomycetes</taxon>
        <taxon>Mycobacteriales</taxon>
        <taxon>Nocardiaceae</taxon>
        <taxon>Rhodococcus</taxon>
    </lineage>
</organism>
<dbReference type="PRINTS" id="PR00455">
    <property type="entry name" value="HTHTETR"/>
</dbReference>
<dbReference type="STRING" id="1219011.GCA_001895045_00114"/>
<proteinExistence type="predicted"/>
<evidence type="ECO:0000256" key="2">
    <source>
        <dbReference type="ARBA" id="ARBA00023125"/>
    </source>
</evidence>
<keyword evidence="2 4" id="KW-0238">DNA-binding</keyword>
<dbReference type="Gene3D" id="1.10.357.10">
    <property type="entry name" value="Tetracycline Repressor, domain 2"/>
    <property type="match status" value="1"/>
</dbReference>
<keyword evidence="3" id="KW-0804">Transcription</keyword>
<dbReference type="SUPFAM" id="SSF46689">
    <property type="entry name" value="Homeodomain-like"/>
    <property type="match status" value="1"/>
</dbReference>
<dbReference type="InterPro" id="IPR050109">
    <property type="entry name" value="HTH-type_TetR-like_transc_reg"/>
</dbReference>
<evidence type="ECO:0000313" key="7">
    <source>
        <dbReference type="Proteomes" id="UP000249091"/>
    </source>
</evidence>
<keyword evidence="7" id="KW-1185">Reference proteome</keyword>
<gene>
    <name evidence="6" type="ORF">NCTC10994_00394</name>
</gene>
<dbReference type="GO" id="GO:0000976">
    <property type="term" value="F:transcription cis-regulatory region binding"/>
    <property type="evidence" value="ECO:0007669"/>
    <property type="project" value="TreeGrafter"/>
</dbReference>
<reference evidence="6 7" key="1">
    <citation type="submission" date="2018-06" db="EMBL/GenBank/DDBJ databases">
        <authorList>
            <consortium name="Pathogen Informatics"/>
            <person name="Doyle S."/>
        </authorList>
    </citation>
    <scope>NUCLEOTIDE SEQUENCE [LARGE SCALE GENOMIC DNA]</scope>
    <source>
        <strain evidence="6 7">NCTC10994</strain>
    </source>
</reference>
<evidence type="ECO:0000313" key="6">
    <source>
        <dbReference type="EMBL" id="SQI28644.1"/>
    </source>
</evidence>
<name>A0A2X4WX17_9NOCA</name>
<accession>A0A2X4WX17</accession>
<dbReference type="KEGG" id="rcr:NCTC10994_00394"/>
<evidence type="ECO:0000256" key="1">
    <source>
        <dbReference type="ARBA" id="ARBA00023015"/>
    </source>
</evidence>
<evidence type="ECO:0000256" key="4">
    <source>
        <dbReference type="PROSITE-ProRule" id="PRU00335"/>
    </source>
</evidence>
<dbReference type="InterPro" id="IPR009057">
    <property type="entry name" value="Homeodomain-like_sf"/>
</dbReference>
<dbReference type="Pfam" id="PF00440">
    <property type="entry name" value="TetR_N"/>
    <property type="match status" value="1"/>
</dbReference>
<evidence type="ECO:0000256" key="3">
    <source>
        <dbReference type="ARBA" id="ARBA00023163"/>
    </source>
</evidence>
<feature type="domain" description="HTH tetR-type" evidence="5">
    <location>
        <begin position="9"/>
        <end position="69"/>
    </location>
</feature>
<dbReference type="Proteomes" id="UP000249091">
    <property type="component" value="Chromosome 1"/>
</dbReference>
<keyword evidence="1" id="KW-0805">Transcription regulation</keyword>
<evidence type="ECO:0000259" key="5">
    <source>
        <dbReference type="PROSITE" id="PS50977"/>
    </source>
</evidence>
<protein>
    <submittedName>
        <fullName evidence="6">Putative TetR family transcriptional regulator</fullName>
    </submittedName>
</protein>
<feature type="DNA-binding region" description="H-T-H motif" evidence="4">
    <location>
        <begin position="32"/>
        <end position="51"/>
    </location>
</feature>
<sequence>MSLRAAQKQMTYDLFLAKALELFSDKGYGATTIDDIATAAGSTRTTFYLHFSSKADVMIALLTKADLILTSADKPTLTAVVASGSRELIREWLDRKFSQWDEIKPYITASYQAAHESEVAAKTERWFEDSVGEMIQGLNQANRFPPERRRVRCVLAFGQLEYLSRRYFSLGWVTPREICLDETVDSWCYLLTADR</sequence>